<dbReference type="PANTHER" id="PTHR43861">
    <property type="entry name" value="TRANS-ACONITATE 2-METHYLTRANSFERASE-RELATED"/>
    <property type="match status" value="1"/>
</dbReference>
<evidence type="ECO:0000313" key="7">
    <source>
        <dbReference type="Proteomes" id="UP000221734"/>
    </source>
</evidence>
<reference evidence="5 8" key="5">
    <citation type="submission" date="2020-02" db="EMBL/GenBank/DDBJ databases">
        <title>Newly sequenced genome of strain CSTR1 showed variability in Candidatus Kuenenia stuttgartiensis genomes.</title>
        <authorList>
            <person name="Ding C."/>
            <person name="Adrian L."/>
        </authorList>
    </citation>
    <scope>NUCLEOTIDE SEQUENCE [LARGE SCALE GENOMIC DNA]</scope>
    <source>
        <strain evidence="5 8">CSTR1</strain>
    </source>
</reference>
<dbReference type="KEGG" id="kst:KSMBR1_1941"/>
<reference evidence="6" key="4">
    <citation type="submission" date="2017-10" db="EMBL/GenBank/DDBJ databases">
        <authorList>
            <person name="Banno H."/>
            <person name="Chua N.-H."/>
        </authorList>
    </citation>
    <scope>NUCLEOTIDE SEQUENCE [LARGE SCALE GENOMIC DNA]</scope>
    <source>
        <strain evidence="6">Kuenenia_mbr1_ru-nijmegen</strain>
    </source>
</reference>
<dbReference type="EMBL" id="CT573072">
    <property type="protein sequence ID" value="CAJ72967.1"/>
    <property type="molecule type" value="Genomic_DNA"/>
</dbReference>
<dbReference type="Gene3D" id="3.40.50.150">
    <property type="entry name" value="Vaccinia Virus protein VP39"/>
    <property type="match status" value="1"/>
</dbReference>
<keyword evidence="2" id="KW-1133">Transmembrane helix</keyword>
<reference evidence="7" key="3">
    <citation type="submission" date="2017-10" db="EMBL/GenBank/DDBJ databases">
        <authorList>
            <person name="Frank J."/>
        </authorList>
    </citation>
    <scope>NUCLEOTIDE SEQUENCE [LARGE SCALE GENOMIC DNA]</scope>
</reference>
<evidence type="ECO:0000256" key="1">
    <source>
        <dbReference type="ARBA" id="ARBA00022679"/>
    </source>
</evidence>
<sequence length="222" mass="25761">MHPKMLKIIKYNSFYLGFLFIMFFLICVTVLFAGDQDKLFWDSRYKTEEYIFGREPTAFLKEHISLLPKGKALDVATGEGRNAVFLAKNGFEVDCCDVSAVAIEKAKNLAKENNVRINAFVADLKDYKLPKNSYDAITCFYYLQRDLIPQIKDSLKVGGMIMYETFTVENAERGFDGPKNKEYLLKPNELLYFFMDFKIIYYRELVLDDKKAIASLIAEKYK</sequence>
<dbReference type="AlphaFoldDB" id="Q1PY54"/>
<protein>
    <recommendedName>
        <fullName evidence="3">Methyltransferase domain-containing protein</fullName>
    </recommendedName>
</protein>
<dbReference type="EMBL" id="CP049055">
    <property type="protein sequence ID" value="QII09643.1"/>
    <property type="molecule type" value="Genomic_DNA"/>
</dbReference>
<keyword evidence="7" id="KW-1185">Reference proteome</keyword>
<keyword evidence="2" id="KW-0472">Membrane</keyword>
<dbReference type="Proteomes" id="UP000221734">
    <property type="component" value="Chromosome Kuenenia_stuttgartiensis_MBR1"/>
</dbReference>
<dbReference type="InterPro" id="IPR029063">
    <property type="entry name" value="SAM-dependent_MTases_sf"/>
</dbReference>
<evidence type="ECO:0000313" key="8">
    <source>
        <dbReference type="Proteomes" id="UP000501926"/>
    </source>
</evidence>
<feature type="domain" description="Methyltransferase" evidence="3">
    <location>
        <begin position="73"/>
        <end position="159"/>
    </location>
</feature>
<accession>Q1PY54</accession>
<evidence type="ECO:0000313" key="5">
    <source>
        <dbReference type="EMBL" id="QII09643.1"/>
    </source>
</evidence>
<dbReference type="PANTHER" id="PTHR43861:SF3">
    <property type="entry name" value="PUTATIVE (AFU_ORTHOLOGUE AFUA_2G14390)-RELATED"/>
    <property type="match status" value="1"/>
</dbReference>
<feature type="transmembrane region" description="Helical" evidence="2">
    <location>
        <begin position="12"/>
        <end position="34"/>
    </location>
</feature>
<evidence type="ECO:0000313" key="4">
    <source>
        <dbReference type="EMBL" id="CAJ72967.1"/>
    </source>
</evidence>
<dbReference type="InterPro" id="IPR041698">
    <property type="entry name" value="Methyltransf_25"/>
</dbReference>
<organism evidence="4">
    <name type="scientific">Kuenenia stuttgartiensis</name>
    <dbReference type="NCBI Taxonomy" id="174633"/>
    <lineage>
        <taxon>Bacteria</taxon>
        <taxon>Pseudomonadati</taxon>
        <taxon>Planctomycetota</taxon>
        <taxon>Candidatus Brocadiia</taxon>
        <taxon>Candidatus Brocadiales</taxon>
        <taxon>Candidatus Brocadiaceae</taxon>
        <taxon>Candidatus Kuenenia</taxon>
    </lineage>
</organism>
<dbReference type="SUPFAM" id="SSF53335">
    <property type="entry name" value="S-adenosyl-L-methionine-dependent methyltransferases"/>
    <property type="match status" value="1"/>
</dbReference>
<dbReference type="Proteomes" id="UP000501926">
    <property type="component" value="Chromosome"/>
</dbReference>
<evidence type="ECO:0000259" key="3">
    <source>
        <dbReference type="Pfam" id="PF13649"/>
    </source>
</evidence>
<dbReference type="Pfam" id="PF13649">
    <property type="entry name" value="Methyltransf_25"/>
    <property type="match status" value="1"/>
</dbReference>
<evidence type="ECO:0000256" key="2">
    <source>
        <dbReference type="SAM" id="Phobius"/>
    </source>
</evidence>
<proteinExistence type="predicted"/>
<evidence type="ECO:0000313" key="6">
    <source>
        <dbReference type="EMBL" id="SOH04439.1"/>
    </source>
</evidence>
<reference evidence="4" key="1">
    <citation type="journal article" date="2006" name="Nature">
        <title>Deciphering the evolution and metabolism of an anammox bacterium from a community genome.</title>
        <authorList>
            <person name="Strous M."/>
            <person name="Pelletier E."/>
            <person name="Mangenot S."/>
            <person name="Rattei T."/>
            <person name="Lehner A."/>
            <person name="Taylor M.W."/>
            <person name="Horn M."/>
            <person name="Daims H."/>
            <person name="Bartol-Mavel D."/>
            <person name="Wincker P."/>
            <person name="Barbe V."/>
            <person name="Fonknechten N."/>
            <person name="Vallenet D."/>
            <person name="Segurens B."/>
            <person name="Schenowitz-Truong C."/>
            <person name="Medigue C."/>
            <person name="Collingro A."/>
            <person name="Snel B."/>
            <person name="Dutilh B.E."/>
            <person name="OpDenCamp H.J.M."/>
            <person name="vanDerDrift C."/>
            <person name="Cirpus I."/>
            <person name="vanDePas-Schoonen K.T."/>
            <person name="Harhangi H.R."/>
            <person name="vanNiftrik L."/>
            <person name="Schmid M."/>
            <person name="Keltjens J."/>
            <person name="vanDeVossenberg J."/>
            <person name="Kartal B."/>
            <person name="Meier H."/>
            <person name="Frishman D."/>
            <person name="Huynen M.A."/>
            <person name="Mewes H."/>
            <person name="Weissenbach J."/>
            <person name="Jetten M.S.M."/>
            <person name="Wagner M."/>
            <person name="LePaslier D."/>
        </authorList>
    </citation>
    <scope>NUCLEOTIDE SEQUENCE</scope>
</reference>
<gene>
    <name evidence="5" type="ORF">KsCSTR_02640</name>
    <name evidence="6" type="ORF">KSMBR1_1941</name>
    <name evidence="4" type="ORF">kustd2222</name>
</gene>
<keyword evidence="2" id="KW-0812">Transmembrane</keyword>
<keyword evidence="1" id="KW-0808">Transferase</keyword>
<dbReference type="GO" id="GO:0016740">
    <property type="term" value="F:transferase activity"/>
    <property type="evidence" value="ECO:0007669"/>
    <property type="project" value="UniProtKB-KW"/>
</dbReference>
<reference evidence="4" key="2">
    <citation type="submission" date="2006-01" db="EMBL/GenBank/DDBJ databases">
        <authorList>
            <person name="Genoscope"/>
        </authorList>
    </citation>
    <scope>NUCLEOTIDE SEQUENCE</scope>
</reference>
<name>Q1PY54_KUEST</name>
<dbReference type="CDD" id="cd02440">
    <property type="entry name" value="AdoMet_MTases"/>
    <property type="match status" value="1"/>
</dbReference>
<dbReference type="EMBL" id="LT934425">
    <property type="protein sequence ID" value="SOH04439.1"/>
    <property type="molecule type" value="Genomic_DNA"/>
</dbReference>